<proteinExistence type="predicted"/>
<protein>
    <submittedName>
        <fullName evidence="1">Uncharacterized protein</fullName>
    </submittedName>
</protein>
<gene>
    <name evidence="1" type="ORF">EHYA_07613</name>
</gene>
<evidence type="ECO:0000313" key="2">
    <source>
        <dbReference type="Proteomes" id="UP000286931"/>
    </source>
</evidence>
<accession>A0A401YZ73</accession>
<keyword evidence="2" id="KW-1185">Reference proteome</keyword>
<evidence type="ECO:0000313" key="1">
    <source>
        <dbReference type="EMBL" id="GCD99891.1"/>
    </source>
</evidence>
<sequence>MYSKEFDSVNQLTEWAENRYLPRHWLGKSTIALGMALRAHGVSPEKIYVRKLGRGWELVAEFSTREAPDWIAQIGTYDGIQYVASGYNLVLLPV</sequence>
<comment type="caution">
    <text evidence="1">The sequence shown here is derived from an EMBL/GenBank/DDBJ whole genome shotgun (WGS) entry which is preliminary data.</text>
</comment>
<reference evidence="1 2" key="1">
    <citation type="submission" date="2018-12" db="EMBL/GenBank/DDBJ databases">
        <title>Draft genome sequence of Embleya hyalina NBRC 13850T.</title>
        <authorList>
            <person name="Komaki H."/>
            <person name="Hosoyama A."/>
            <person name="Kimura A."/>
            <person name="Ichikawa N."/>
            <person name="Tamura T."/>
        </authorList>
    </citation>
    <scope>NUCLEOTIDE SEQUENCE [LARGE SCALE GENOMIC DNA]</scope>
    <source>
        <strain evidence="1 2">NBRC 13850</strain>
    </source>
</reference>
<dbReference type="AlphaFoldDB" id="A0A401YZ73"/>
<dbReference type="Proteomes" id="UP000286931">
    <property type="component" value="Unassembled WGS sequence"/>
</dbReference>
<organism evidence="1 2">
    <name type="scientific">Embleya hyalina</name>
    <dbReference type="NCBI Taxonomy" id="516124"/>
    <lineage>
        <taxon>Bacteria</taxon>
        <taxon>Bacillati</taxon>
        <taxon>Actinomycetota</taxon>
        <taxon>Actinomycetes</taxon>
        <taxon>Kitasatosporales</taxon>
        <taxon>Streptomycetaceae</taxon>
        <taxon>Embleya</taxon>
    </lineage>
</organism>
<dbReference type="EMBL" id="BIFH01000035">
    <property type="protein sequence ID" value="GCD99891.1"/>
    <property type="molecule type" value="Genomic_DNA"/>
</dbReference>
<name>A0A401YZ73_9ACTN</name>